<dbReference type="InterPro" id="IPR036390">
    <property type="entry name" value="WH_DNA-bd_sf"/>
</dbReference>
<keyword evidence="3" id="KW-0804">Transcription</keyword>
<reference evidence="6 7" key="1">
    <citation type="submission" date="2023-09" db="EMBL/GenBank/DDBJ databases">
        <authorList>
            <person name="Rey-Velasco X."/>
        </authorList>
    </citation>
    <scope>NUCLEOTIDE SEQUENCE [LARGE SCALE GENOMIC DNA]</scope>
    <source>
        <strain evidence="6 7">F158</strain>
    </source>
</reference>
<accession>A0ABU3DHI7</accession>
<comment type="caution">
    <text evidence="6">The sequence shown here is derived from an EMBL/GenBank/DDBJ whole genome shotgun (WGS) entry which is preliminary data.</text>
</comment>
<dbReference type="PANTHER" id="PTHR43537:SF5">
    <property type="entry name" value="UXU OPERON TRANSCRIPTIONAL REGULATOR"/>
    <property type="match status" value="1"/>
</dbReference>
<evidence type="ECO:0000256" key="2">
    <source>
        <dbReference type="ARBA" id="ARBA00023125"/>
    </source>
</evidence>
<dbReference type="InterPro" id="IPR008920">
    <property type="entry name" value="TF_FadR/GntR_C"/>
</dbReference>
<evidence type="ECO:0000256" key="1">
    <source>
        <dbReference type="ARBA" id="ARBA00023015"/>
    </source>
</evidence>
<gene>
    <name evidence="6" type="ORF">RM543_10665</name>
</gene>
<feature type="compositionally biased region" description="Polar residues" evidence="4">
    <location>
        <begin position="16"/>
        <end position="26"/>
    </location>
</feature>
<name>A0ABU3DHI7_9RHOB</name>
<keyword evidence="7" id="KW-1185">Reference proteome</keyword>
<keyword evidence="1" id="KW-0805">Transcription regulation</keyword>
<dbReference type="RefSeq" id="WP_311691430.1">
    <property type="nucleotide sequence ID" value="NZ_JAVRHL010000003.1"/>
</dbReference>
<evidence type="ECO:0000313" key="6">
    <source>
        <dbReference type="EMBL" id="MDT0683149.1"/>
    </source>
</evidence>
<dbReference type="Pfam" id="PF07729">
    <property type="entry name" value="FCD"/>
    <property type="match status" value="1"/>
</dbReference>
<organism evidence="6 7">
    <name type="scientific">Tropicimonas omnivorans</name>
    <dbReference type="NCBI Taxonomy" id="3075590"/>
    <lineage>
        <taxon>Bacteria</taxon>
        <taxon>Pseudomonadati</taxon>
        <taxon>Pseudomonadota</taxon>
        <taxon>Alphaproteobacteria</taxon>
        <taxon>Rhodobacterales</taxon>
        <taxon>Roseobacteraceae</taxon>
        <taxon>Tropicimonas</taxon>
    </lineage>
</organism>
<evidence type="ECO:0000256" key="3">
    <source>
        <dbReference type="ARBA" id="ARBA00023163"/>
    </source>
</evidence>
<dbReference type="Gene3D" id="1.10.10.10">
    <property type="entry name" value="Winged helix-like DNA-binding domain superfamily/Winged helix DNA-binding domain"/>
    <property type="match status" value="1"/>
</dbReference>
<evidence type="ECO:0000313" key="7">
    <source>
        <dbReference type="Proteomes" id="UP001265259"/>
    </source>
</evidence>
<dbReference type="SUPFAM" id="SSF46785">
    <property type="entry name" value="Winged helix' DNA-binding domain"/>
    <property type="match status" value="1"/>
</dbReference>
<evidence type="ECO:0000259" key="5">
    <source>
        <dbReference type="PROSITE" id="PS50949"/>
    </source>
</evidence>
<dbReference type="PROSITE" id="PS50949">
    <property type="entry name" value="HTH_GNTR"/>
    <property type="match status" value="1"/>
</dbReference>
<feature type="region of interest" description="Disordered" evidence="4">
    <location>
        <begin position="1"/>
        <end position="26"/>
    </location>
</feature>
<dbReference type="InterPro" id="IPR036388">
    <property type="entry name" value="WH-like_DNA-bd_sf"/>
</dbReference>
<dbReference type="SUPFAM" id="SSF48008">
    <property type="entry name" value="GntR ligand-binding domain-like"/>
    <property type="match status" value="1"/>
</dbReference>
<dbReference type="Pfam" id="PF00392">
    <property type="entry name" value="GntR"/>
    <property type="match status" value="1"/>
</dbReference>
<dbReference type="PRINTS" id="PR00035">
    <property type="entry name" value="HTHGNTR"/>
</dbReference>
<dbReference type="EMBL" id="JAVRHL010000003">
    <property type="protein sequence ID" value="MDT0683149.1"/>
    <property type="molecule type" value="Genomic_DNA"/>
</dbReference>
<proteinExistence type="predicted"/>
<feature type="domain" description="HTH gntR-type" evidence="5">
    <location>
        <begin position="26"/>
        <end position="94"/>
    </location>
</feature>
<evidence type="ECO:0000256" key="4">
    <source>
        <dbReference type="SAM" id="MobiDB-lite"/>
    </source>
</evidence>
<dbReference type="SMART" id="SM00895">
    <property type="entry name" value="FCD"/>
    <property type="match status" value="1"/>
</dbReference>
<sequence>MHRTKEATHLADSPLASASSTTGQSPRLSTAVYERILEMIARGDFQQNSRLPAELTLCEKFGASRPVVREALAQLREDGVIVSRQGSGSYVKQRPDPSIFALAPIDSLGDLQRCFEFREGIEPIATALAARRWDDEDRERIEACAAALDRCVTEGEIGTEEDCAFHQAIADATHNAYHRTVQLQLRTHILAGMNVTRSLSLRRPRERTRLVQDEHFAILDALWKRDPDKASENMRTHICNARRRMFEGSGSM</sequence>
<dbReference type="PANTHER" id="PTHR43537">
    <property type="entry name" value="TRANSCRIPTIONAL REGULATOR, GNTR FAMILY"/>
    <property type="match status" value="1"/>
</dbReference>
<dbReference type="CDD" id="cd07377">
    <property type="entry name" value="WHTH_GntR"/>
    <property type="match status" value="1"/>
</dbReference>
<dbReference type="Proteomes" id="UP001265259">
    <property type="component" value="Unassembled WGS sequence"/>
</dbReference>
<keyword evidence="2" id="KW-0238">DNA-binding</keyword>
<dbReference type="InterPro" id="IPR011711">
    <property type="entry name" value="GntR_C"/>
</dbReference>
<dbReference type="SMART" id="SM00345">
    <property type="entry name" value="HTH_GNTR"/>
    <property type="match status" value="1"/>
</dbReference>
<dbReference type="Gene3D" id="1.20.120.530">
    <property type="entry name" value="GntR ligand-binding domain-like"/>
    <property type="match status" value="1"/>
</dbReference>
<dbReference type="InterPro" id="IPR000524">
    <property type="entry name" value="Tscrpt_reg_HTH_GntR"/>
</dbReference>
<protein>
    <submittedName>
        <fullName evidence="6">FadR/GntR family transcriptional regulator</fullName>
    </submittedName>
</protein>